<sequence>MKTFLQSACVLAVIGALAACASPQPIPDWEPAFPEAPPVEDFGPPNGAIFQQQVGAALFSDLKARQVGDTLTVRLVENTTASTSASTNTSKETNAEIVNPTVFGRAPTRRDDSGALPLFGGSMDSTTEFDGTGSSSQSNSMQGSMTVTVYQRLPNGNLMVKGERWITVNQGREFLRIAGIVRPADIGTDNSVPSFKIADARIDYRGTGAIDDANRQGWLARFFQSPWMPF</sequence>
<evidence type="ECO:0000313" key="13">
    <source>
        <dbReference type="EMBL" id="NDY97104.1"/>
    </source>
</evidence>
<keyword evidence="7" id="KW-0564">Palmitate</keyword>
<evidence type="ECO:0000256" key="8">
    <source>
        <dbReference type="ARBA" id="ARBA00023143"/>
    </source>
</evidence>
<dbReference type="InterPro" id="IPR000527">
    <property type="entry name" value="Flag_Lring"/>
</dbReference>
<evidence type="ECO:0000256" key="5">
    <source>
        <dbReference type="ARBA" id="ARBA00022729"/>
    </source>
</evidence>
<comment type="similarity">
    <text evidence="3 11">Belongs to the FlgH family.</text>
</comment>
<evidence type="ECO:0000256" key="6">
    <source>
        <dbReference type="ARBA" id="ARBA00023136"/>
    </source>
</evidence>
<keyword evidence="5 11" id="KW-0732">Signal</keyword>
<gene>
    <name evidence="11 13" type="primary">flgH</name>
    <name evidence="13" type="ORF">G3I74_15375</name>
</gene>
<evidence type="ECO:0000256" key="2">
    <source>
        <dbReference type="ARBA" id="ARBA00004635"/>
    </source>
</evidence>
<dbReference type="GO" id="GO:0003774">
    <property type="term" value="F:cytoskeletal motor activity"/>
    <property type="evidence" value="ECO:0007669"/>
    <property type="project" value="InterPro"/>
</dbReference>
<dbReference type="PROSITE" id="PS51257">
    <property type="entry name" value="PROKAR_LIPOPROTEIN"/>
    <property type="match status" value="1"/>
</dbReference>
<keyword evidence="13" id="KW-0969">Cilium</keyword>
<evidence type="ECO:0000256" key="10">
    <source>
        <dbReference type="ARBA" id="ARBA00023288"/>
    </source>
</evidence>
<dbReference type="AlphaFoldDB" id="A0A845V309"/>
<keyword evidence="13" id="KW-0282">Flagellum</keyword>
<comment type="subunit">
    <text evidence="4 11">The basal body constitutes a major portion of the flagellar organelle and consists of four rings (L,P,S, and M) mounted on a central rod.</text>
</comment>
<dbReference type="GO" id="GO:0009427">
    <property type="term" value="C:bacterial-type flagellum basal body, distal rod, L ring"/>
    <property type="evidence" value="ECO:0007669"/>
    <property type="project" value="InterPro"/>
</dbReference>
<accession>A0A845V309</accession>
<evidence type="ECO:0000256" key="12">
    <source>
        <dbReference type="SAM" id="SignalP"/>
    </source>
</evidence>
<keyword evidence="6 11" id="KW-0472">Membrane</keyword>
<evidence type="ECO:0000256" key="1">
    <source>
        <dbReference type="ARBA" id="ARBA00002591"/>
    </source>
</evidence>
<dbReference type="PANTHER" id="PTHR34933:SF1">
    <property type="entry name" value="FLAGELLAR L-RING PROTEIN"/>
    <property type="match status" value="1"/>
</dbReference>
<comment type="subcellular location">
    <subcellularLocation>
        <location evidence="11">Cell outer membrane</location>
        <topology evidence="11">Lipid-anchor</topology>
    </subcellularLocation>
    <subcellularLocation>
        <location evidence="11">Bacterial flagellum basal body</location>
    </subcellularLocation>
    <subcellularLocation>
        <location evidence="2">Membrane</location>
        <topology evidence="2">Lipid-anchor</topology>
    </subcellularLocation>
</comment>
<keyword evidence="10 11" id="KW-0449">Lipoprotein</keyword>
<comment type="function">
    <text evidence="1 11">Assembles around the rod to form the L-ring and probably protects the motor/basal body from shearing forces during rotation.</text>
</comment>
<dbReference type="PRINTS" id="PR01008">
    <property type="entry name" value="FLGLRINGFLGH"/>
</dbReference>
<dbReference type="HAMAP" id="MF_00415">
    <property type="entry name" value="FlgH"/>
    <property type="match status" value="1"/>
</dbReference>
<keyword evidence="8 11" id="KW-0975">Bacterial flagellum</keyword>
<evidence type="ECO:0000256" key="11">
    <source>
        <dbReference type="HAMAP-Rule" id="MF_00415"/>
    </source>
</evidence>
<reference evidence="13 14" key="1">
    <citation type="submission" date="2020-02" db="EMBL/GenBank/DDBJ databases">
        <authorList>
            <person name="Zhang X.-Y."/>
        </authorList>
    </citation>
    <scope>NUCLEOTIDE SEQUENCE [LARGE SCALE GENOMIC DNA]</scope>
    <source>
        <strain evidence="13 14">C33</strain>
    </source>
</reference>
<comment type="caution">
    <text evidence="13">The sequence shown here is derived from an EMBL/GenBank/DDBJ whole genome shotgun (WGS) entry which is preliminary data.</text>
</comment>
<evidence type="ECO:0000256" key="3">
    <source>
        <dbReference type="ARBA" id="ARBA00006929"/>
    </source>
</evidence>
<dbReference type="Pfam" id="PF02107">
    <property type="entry name" value="FlgH"/>
    <property type="match status" value="1"/>
</dbReference>
<dbReference type="PANTHER" id="PTHR34933">
    <property type="entry name" value="FLAGELLAR L-RING PROTEIN"/>
    <property type="match status" value="1"/>
</dbReference>
<dbReference type="RefSeq" id="WP_164212470.1">
    <property type="nucleotide sequence ID" value="NZ_JAAGSC010000044.1"/>
</dbReference>
<organism evidence="13 14">
    <name type="scientific">Wenzhouxiangella limi</name>
    <dbReference type="NCBI Taxonomy" id="2707351"/>
    <lineage>
        <taxon>Bacteria</taxon>
        <taxon>Pseudomonadati</taxon>
        <taxon>Pseudomonadota</taxon>
        <taxon>Gammaproteobacteria</taxon>
        <taxon>Chromatiales</taxon>
        <taxon>Wenzhouxiangellaceae</taxon>
        <taxon>Wenzhouxiangella</taxon>
    </lineage>
</organism>
<dbReference type="EMBL" id="JAAGSC010000044">
    <property type="protein sequence ID" value="NDY97104.1"/>
    <property type="molecule type" value="Genomic_DNA"/>
</dbReference>
<evidence type="ECO:0000256" key="4">
    <source>
        <dbReference type="ARBA" id="ARBA00011439"/>
    </source>
</evidence>
<feature type="chain" id="PRO_5032283065" description="Flagellar L-ring protein" evidence="12">
    <location>
        <begin position="22"/>
        <end position="230"/>
    </location>
</feature>
<dbReference type="GO" id="GO:0009279">
    <property type="term" value="C:cell outer membrane"/>
    <property type="evidence" value="ECO:0007669"/>
    <property type="project" value="UniProtKB-SubCell"/>
</dbReference>
<evidence type="ECO:0000256" key="7">
    <source>
        <dbReference type="ARBA" id="ARBA00023139"/>
    </source>
</evidence>
<dbReference type="GO" id="GO:0071973">
    <property type="term" value="P:bacterial-type flagellum-dependent cell motility"/>
    <property type="evidence" value="ECO:0007669"/>
    <property type="project" value="InterPro"/>
</dbReference>
<keyword evidence="9 11" id="KW-0998">Cell outer membrane</keyword>
<protein>
    <recommendedName>
        <fullName evidence="11">Flagellar L-ring protein</fullName>
    </recommendedName>
    <alternativeName>
        <fullName evidence="11">Basal body L-ring protein</fullName>
    </alternativeName>
</protein>
<keyword evidence="14" id="KW-1185">Reference proteome</keyword>
<evidence type="ECO:0000313" key="14">
    <source>
        <dbReference type="Proteomes" id="UP000484885"/>
    </source>
</evidence>
<feature type="signal peptide" evidence="12">
    <location>
        <begin position="1"/>
        <end position="21"/>
    </location>
</feature>
<dbReference type="NCBIfam" id="NF001304">
    <property type="entry name" value="PRK00249.1-4"/>
    <property type="match status" value="1"/>
</dbReference>
<dbReference type="Proteomes" id="UP000484885">
    <property type="component" value="Unassembled WGS sequence"/>
</dbReference>
<evidence type="ECO:0000256" key="9">
    <source>
        <dbReference type="ARBA" id="ARBA00023237"/>
    </source>
</evidence>
<keyword evidence="13" id="KW-0966">Cell projection</keyword>
<proteinExistence type="inferred from homology"/>
<name>A0A845V309_9GAMM</name>